<sequence>MNSTVLQQTVLRHSSFLLFQSSKYAKIDTTRGPFFTNARLCSNPSVSTQRKLHSVERQEEEEWCDIRRYSVTDFPDLAADKETKRRLRPLLRQHKLRLRHGLLAPLNLTRENVIDLLAQPSFTKRCRFFEYLAHKERKLLRELEREAGVVVPATPEPKPPRPPFVPHTADYTDEYRLFGNCFFIRLQEASINTFYESRQIPAVLFGQSLVFDMGYDDQMTPRECNKASIDLRAVYSRNRISRDPFHLHFCNANPKHRTTELLRNALFEPAKHTTLSEVTERSYLDLFPKERIVYLTPEGKETLDVFDHDAVYVVGVLVDKDTKEGATFAKATQEGVRTMRFPHTFTLEWEKDKAKALHLTDVMKILLALKQTNNWDHALKFIHPKLNVS</sequence>
<proteinExistence type="predicted"/>
<organism evidence="1 2">
    <name type="scientific">Ixodes persulcatus</name>
    <name type="common">Taiga tick</name>
    <dbReference type="NCBI Taxonomy" id="34615"/>
    <lineage>
        <taxon>Eukaryota</taxon>
        <taxon>Metazoa</taxon>
        <taxon>Ecdysozoa</taxon>
        <taxon>Arthropoda</taxon>
        <taxon>Chelicerata</taxon>
        <taxon>Arachnida</taxon>
        <taxon>Acari</taxon>
        <taxon>Parasitiformes</taxon>
        <taxon>Ixodida</taxon>
        <taxon>Ixodoidea</taxon>
        <taxon>Ixodidae</taxon>
        <taxon>Ixodinae</taxon>
        <taxon>Ixodes</taxon>
    </lineage>
</organism>
<dbReference type="Proteomes" id="UP000805193">
    <property type="component" value="Unassembled WGS sequence"/>
</dbReference>
<evidence type="ECO:0000313" key="1">
    <source>
        <dbReference type="EMBL" id="KAG0424239.1"/>
    </source>
</evidence>
<accession>A0AC60PSY0</accession>
<gene>
    <name evidence="1" type="ORF">HPB47_000034</name>
</gene>
<name>A0AC60PSY0_IXOPE</name>
<comment type="caution">
    <text evidence="1">The sequence shown here is derived from an EMBL/GenBank/DDBJ whole genome shotgun (WGS) entry which is preliminary data.</text>
</comment>
<dbReference type="EMBL" id="JABSTQ010010001">
    <property type="protein sequence ID" value="KAG0424239.1"/>
    <property type="molecule type" value="Genomic_DNA"/>
</dbReference>
<reference evidence="1 2" key="1">
    <citation type="journal article" date="2020" name="Cell">
        <title>Large-Scale Comparative Analyses of Tick Genomes Elucidate Their Genetic Diversity and Vector Capacities.</title>
        <authorList>
            <consortium name="Tick Genome and Microbiome Consortium (TIGMIC)"/>
            <person name="Jia N."/>
            <person name="Wang J."/>
            <person name="Shi W."/>
            <person name="Du L."/>
            <person name="Sun Y."/>
            <person name="Zhan W."/>
            <person name="Jiang J.F."/>
            <person name="Wang Q."/>
            <person name="Zhang B."/>
            <person name="Ji P."/>
            <person name="Bell-Sakyi L."/>
            <person name="Cui X.M."/>
            <person name="Yuan T.T."/>
            <person name="Jiang B.G."/>
            <person name="Yang W.F."/>
            <person name="Lam T.T."/>
            <person name="Chang Q.C."/>
            <person name="Ding S.J."/>
            <person name="Wang X.J."/>
            <person name="Zhu J.G."/>
            <person name="Ruan X.D."/>
            <person name="Zhao L."/>
            <person name="Wei J.T."/>
            <person name="Ye R.Z."/>
            <person name="Que T.C."/>
            <person name="Du C.H."/>
            <person name="Zhou Y.H."/>
            <person name="Cheng J.X."/>
            <person name="Dai P.F."/>
            <person name="Guo W.B."/>
            <person name="Han X.H."/>
            <person name="Huang E.J."/>
            <person name="Li L.F."/>
            <person name="Wei W."/>
            <person name="Gao Y.C."/>
            <person name="Liu J.Z."/>
            <person name="Shao H.Z."/>
            <person name="Wang X."/>
            <person name="Wang C.C."/>
            <person name="Yang T.C."/>
            <person name="Huo Q.B."/>
            <person name="Li W."/>
            <person name="Chen H.Y."/>
            <person name="Chen S.E."/>
            <person name="Zhou L.G."/>
            <person name="Ni X.B."/>
            <person name="Tian J.H."/>
            <person name="Sheng Y."/>
            <person name="Liu T."/>
            <person name="Pan Y.S."/>
            <person name="Xia L.Y."/>
            <person name="Li J."/>
            <person name="Zhao F."/>
            <person name="Cao W.C."/>
        </authorList>
    </citation>
    <scope>NUCLEOTIDE SEQUENCE [LARGE SCALE GENOMIC DNA]</scope>
    <source>
        <strain evidence="1">Iper-2018</strain>
    </source>
</reference>
<keyword evidence="2" id="KW-1185">Reference proteome</keyword>
<evidence type="ECO:0000313" key="2">
    <source>
        <dbReference type="Proteomes" id="UP000805193"/>
    </source>
</evidence>
<protein>
    <submittedName>
        <fullName evidence="1">Uncharacterized protein</fullName>
    </submittedName>
</protein>